<accession>A0ABD6C6U7</accession>
<dbReference type="PANTHER" id="PTHR15337">
    <property type="entry name" value="ANTERIOR GRADIENT PROTEIN-RELATED"/>
    <property type="match status" value="1"/>
</dbReference>
<proteinExistence type="predicted"/>
<dbReference type="RefSeq" id="WP_247376656.1">
    <property type="nucleotide sequence ID" value="NZ_JALLGV010000003.1"/>
</dbReference>
<evidence type="ECO:0000313" key="3">
    <source>
        <dbReference type="EMBL" id="MFD1586031.1"/>
    </source>
</evidence>
<dbReference type="PANTHER" id="PTHR15337:SF11">
    <property type="entry name" value="THIOREDOXIN DOMAIN-CONTAINING PROTEIN"/>
    <property type="match status" value="1"/>
</dbReference>
<evidence type="ECO:0000313" key="4">
    <source>
        <dbReference type="Proteomes" id="UP001597119"/>
    </source>
</evidence>
<gene>
    <name evidence="3" type="ORF">ACFR9U_03485</name>
</gene>
<feature type="domain" description="Thioredoxin" evidence="2">
    <location>
        <begin position="20"/>
        <end position="152"/>
    </location>
</feature>
<dbReference type="Gene3D" id="3.40.30.10">
    <property type="entry name" value="Glutaredoxin"/>
    <property type="match status" value="1"/>
</dbReference>
<comment type="caution">
    <text evidence="3">The sequence shown here is derived from an EMBL/GenBank/DDBJ whole genome shotgun (WGS) entry which is preliminary data.</text>
</comment>
<dbReference type="Proteomes" id="UP001597119">
    <property type="component" value="Unassembled WGS sequence"/>
</dbReference>
<sequence length="156" mass="17937">MNARKVLTVVFFVAALAIGYTSMNTAPVLRDESYSYHGDTAWHTDYEKAQSIAEKEDKPMLVYFWTTWCTYCEDYNRNVYSKPAVQDRLDDFVLVAVNLDADDPQTSRLANQYNADYPPQLVATDPQGDQLVKINGYVERQQFLSNLDEAERRMGE</sequence>
<organism evidence="3 4">
    <name type="scientific">Halorientalis brevis</name>
    <dbReference type="NCBI Taxonomy" id="1126241"/>
    <lineage>
        <taxon>Archaea</taxon>
        <taxon>Methanobacteriati</taxon>
        <taxon>Methanobacteriota</taxon>
        <taxon>Stenosarchaea group</taxon>
        <taxon>Halobacteria</taxon>
        <taxon>Halobacteriales</taxon>
        <taxon>Haloarculaceae</taxon>
        <taxon>Halorientalis</taxon>
    </lineage>
</organism>
<dbReference type="InterPro" id="IPR051099">
    <property type="entry name" value="AGR/TXD"/>
</dbReference>
<dbReference type="AlphaFoldDB" id="A0ABD6C6U7"/>
<dbReference type="InterPro" id="IPR036249">
    <property type="entry name" value="Thioredoxin-like_sf"/>
</dbReference>
<dbReference type="PROSITE" id="PS51352">
    <property type="entry name" value="THIOREDOXIN_2"/>
    <property type="match status" value="1"/>
</dbReference>
<keyword evidence="1" id="KW-0732">Signal</keyword>
<dbReference type="InterPro" id="IPR017937">
    <property type="entry name" value="Thioredoxin_CS"/>
</dbReference>
<evidence type="ECO:0000256" key="1">
    <source>
        <dbReference type="ARBA" id="ARBA00022729"/>
    </source>
</evidence>
<protein>
    <submittedName>
        <fullName evidence="3">Thioredoxin family protein</fullName>
    </submittedName>
</protein>
<dbReference type="Pfam" id="PF13899">
    <property type="entry name" value="Thioredoxin_7"/>
    <property type="match status" value="1"/>
</dbReference>
<dbReference type="EMBL" id="JBHUDJ010000001">
    <property type="protein sequence ID" value="MFD1586031.1"/>
    <property type="molecule type" value="Genomic_DNA"/>
</dbReference>
<evidence type="ECO:0000259" key="2">
    <source>
        <dbReference type="PROSITE" id="PS51352"/>
    </source>
</evidence>
<dbReference type="InterPro" id="IPR013766">
    <property type="entry name" value="Thioredoxin_domain"/>
</dbReference>
<keyword evidence="4" id="KW-1185">Reference proteome</keyword>
<reference evidence="3 4" key="1">
    <citation type="journal article" date="2019" name="Int. J. Syst. Evol. Microbiol.">
        <title>The Global Catalogue of Microorganisms (GCM) 10K type strain sequencing project: providing services to taxonomists for standard genome sequencing and annotation.</title>
        <authorList>
            <consortium name="The Broad Institute Genomics Platform"/>
            <consortium name="The Broad Institute Genome Sequencing Center for Infectious Disease"/>
            <person name="Wu L."/>
            <person name="Ma J."/>
        </authorList>
    </citation>
    <scope>NUCLEOTIDE SEQUENCE [LARGE SCALE GENOMIC DNA]</scope>
    <source>
        <strain evidence="3 4">CGMCC 1.12125</strain>
    </source>
</reference>
<name>A0ABD6C6U7_9EURY</name>
<dbReference type="SUPFAM" id="SSF52833">
    <property type="entry name" value="Thioredoxin-like"/>
    <property type="match status" value="1"/>
</dbReference>
<dbReference type="PROSITE" id="PS00194">
    <property type="entry name" value="THIOREDOXIN_1"/>
    <property type="match status" value="1"/>
</dbReference>